<keyword evidence="2" id="KW-1185">Reference proteome</keyword>
<dbReference type="EMBL" id="JADXDR010000183">
    <property type="protein sequence ID" value="KAI7836539.1"/>
    <property type="molecule type" value="Genomic_DNA"/>
</dbReference>
<name>A0AAD5GXZ2_9CHLO</name>
<gene>
    <name evidence="1" type="ORF">COHA_009604</name>
</gene>
<proteinExistence type="predicted"/>
<accession>A0AAD5GXZ2</accession>
<organism evidence="1 2">
    <name type="scientific">Chlorella ohadii</name>
    <dbReference type="NCBI Taxonomy" id="2649997"/>
    <lineage>
        <taxon>Eukaryota</taxon>
        <taxon>Viridiplantae</taxon>
        <taxon>Chlorophyta</taxon>
        <taxon>core chlorophytes</taxon>
        <taxon>Trebouxiophyceae</taxon>
        <taxon>Chlorellales</taxon>
        <taxon>Chlorellaceae</taxon>
        <taxon>Chlorella clade</taxon>
        <taxon>Chlorella</taxon>
    </lineage>
</organism>
<reference evidence="1" key="1">
    <citation type="submission" date="2020-11" db="EMBL/GenBank/DDBJ databases">
        <title>Chlorella ohadii genome sequencing and assembly.</title>
        <authorList>
            <person name="Murik O."/>
            <person name="Treves H."/>
            <person name="Kedem I."/>
            <person name="Shotland Y."/>
            <person name="Kaplan A."/>
        </authorList>
    </citation>
    <scope>NUCLEOTIDE SEQUENCE</scope>
    <source>
        <strain evidence="1">1</strain>
    </source>
</reference>
<protein>
    <submittedName>
        <fullName evidence="1">Uncharacterized protein</fullName>
    </submittedName>
</protein>
<dbReference type="AlphaFoldDB" id="A0AAD5GXZ2"/>
<comment type="caution">
    <text evidence="1">The sequence shown here is derived from an EMBL/GenBank/DDBJ whole genome shotgun (WGS) entry which is preliminary data.</text>
</comment>
<dbReference type="Proteomes" id="UP001205105">
    <property type="component" value="Unassembled WGS sequence"/>
</dbReference>
<sequence length="271" mass="28433">MAALHTLFSGNWRAAADAAAEQLRLLQLADQGSPELQGACQQLAQTGLEPELRLALVTAAQQHSRGNLHVAVASLDMLRTLLGSWPAAAEAALADHSLLGLRDTPVVRRIVAGLSTAGLYNSQLLRLAQDAACYPHRAEAAAAIAEQLHSSDWRSAALKLVQAPALANSGSLDRLQRALRTLQQLGAEVANDRGRERVLQYVGGDLAGAQAWRITVPAGTPAEERQAAAEAALEAAGFRAVGGRAAEVVSQLVEGSIAGFQMMGAGFGTWR</sequence>
<evidence type="ECO:0000313" key="1">
    <source>
        <dbReference type="EMBL" id="KAI7836539.1"/>
    </source>
</evidence>
<evidence type="ECO:0000313" key="2">
    <source>
        <dbReference type="Proteomes" id="UP001205105"/>
    </source>
</evidence>